<sequence>MKRFEIGKGVVVSSIGNVRLPQLLETYQSVGQAIAFGI</sequence>
<accession>A0ABS2NU88</accession>
<gene>
    <name evidence="1" type="ORF">JOC95_000062</name>
</gene>
<proteinExistence type="predicted"/>
<name>A0ABS2NU88_9BACI</name>
<protein>
    <submittedName>
        <fullName evidence="1">Uncharacterized protein</fullName>
    </submittedName>
</protein>
<dbReference type="EMBL" id="JAFBED010000001">
    <property type="protein sequence ID" value="MBM7618220.1"/>
    <property type="molecule type" value="Genomic_DNA"/>
</dbReference>
<evidence type="ECO:0000313" key="2">
    <source>
        <dbReference type="Proteomes" id="UP000737402"/>
    </source>
</evidence>
<comment type="caution">
    <text evidence="1">The sequence shown here is derived from an EMBL/GenBank/DDBJ whole genome shotgun (WGS) entry which is preliminary data.</text>
</comment>
<organism evidence="1 2">
    <name type="scientific">Sutcliffiella tianshenii</name>
    <dbReference type="NCBI Taxonomy" id="1463404"/>
    <lineage>
        <taxon>Bacteria</taxon>
        <taxon>Bacillati</taxon>
        <taxon>Bacillota</taxon>
        <taxon>Bacilli</taxon>
        <taxon>Bacillales</taxon>
        <taxon>Bacillaceae</taxon>
        <taxon>Sutcliffiella</taxon>
    </lineage>
</organism>
<reference evidence="1 2" key="1">
    <citation type="submission" date="2021-01" db="EMBL/GenBank/DDBJ databases">
        <title>Genomic Encyclopedia of Type Strains, Phase IV (KMG-IV): sequencing the most valuable type-strain genomes for metagenomic binning, comparative biology and taxonomic classification.</title>
        <authorList>
            <person name="Goeker M."/>
        </authorList>
    </citation>
    <scope>NUCLEOTIDE SEQUENCE [LARGE SCALE GENOMIC DNA]</scope>
    <source>
        <strain evidence="1 2">DSM 25879</strain>
    </source>
</reference>
<dbReference type="Proteomes" id="UP000737402">
    <property type="component" value="Unassembled WGS sequence"/>
</dbReference>
<evidence type="ECO:0000313" key="1">
    <source>
        <dbReference type="EMBL" id="MBM7618220.1"/>
    </source>
</evidence>
<keyword evidence="2" id="KW-1185">Reference proteome</keyword>